<sequence length="71" mass="7678">ILNVRADGLSRLLERRCGTLSPTCSLGKVLQDHLDSPKASAGIVDDLICRLGDLPPTIDGKIVHDRLCRIS</sequence>
<gene>
    <name evidence="1" type="ORF">Pmar_PMAR027407</name>
</gene>
<dbReference type="RefSeq" id="XP_002780794.1">
    <property type="nucleotide sequence ID" value="XM_002780748.1"/>
</dbReference>
<evidence type="ECO:0000313" key="1">
    <source>
        <dbReference type="EMBL" id="EER12589.1"/>
    </source>
</evidence>
<dbReference type="InParanoid" id="C5KSH5"/>
<feature type="non-terminal residue" evidence="1">
    <location>
        <position position="1"/>
    </location>
</feature>
<dbReference type="OrthoDB" id="7477527at2759"/>
<keyword evidence="2" id="KW-1185">Reference proteome</keyword>
<dbReference type="EMBL" id="GG676038">
    <property type="protein sequence ID" value="EER12589.1"/>
    <property type="molecule type" value="Genomic_DNA"/>
</dbReference>
<dbReference type="GeneID" id="9058293"/>
<evidence type="ECO:0000313" key="2">
    <source>
        <dbReference type="Proteomes" id="UP000007800"/>
    </source>
</evidence>
<accession>C5KSH5</accession>
<feature type="non-terminal residue" evidence="1">
    <location>
        <position position="71"/>
    </location>
</feature>
<proteinExistence type="predicted"/>
<reference evidence="1 2" key="1">
    <citation type="submission" date="2008-07" db="EMBL/GenBank/DDBJ databases">
        <authorList>
            <person name="El-Sayed N."/>
            <person name="Caler E."/>
            <person name="Inman J."/>
            <person name="Amedeo P."/>
            <person name="Hass B."/>
            <person name="Wortman J."/>
        </authorList>
    </citation>
    <scope>NUCLEOTIDE SEQUENCE [LARGE SCALE GENOMIC DNA]</scope>
    <source>
        <strain evidence="2">ATCC 50983 / TXsc</strain>
    </source>
</reference>
<dbReference type="AlphaFoldDB" id="C5KSH5"/>
<protein>
    <submittedName>
        <fullName evidence="1">Uncharacterized protein</fullName>
    </submittedName>
</protein>
<organism evidence="2">
    <name type="scientific">Perkinsus marinus (strain ATCC 50983 / TXsc)</name>
    <dbReference type="NCBI Taxonomy" id="423536"/>
    <lineage>
        <taxon>Eukaryota</taxon>
        <taxon>Sar</taxon>
        <taxon>Alveolata</taxon>
        <taxon>Perkinsozoa</taxon>
        <taxon>Perkinsea</taxon>
        <taxon>Perkinsida</taxon>
        <taxon>Perkinsidae</taxon>
        <taxon>Perkinsus</taxon>
    </lineage>
</organism>
<name>C5KSH5_PERM5</name>
<dbReference type="Proteomes" id="UP000007800">
    <property type="component" value="Unassembled WGS sequence"/>
</dbReference>